<protein>
    <submittedName>
        <fullName evidence="5">Glucose-methanol-choline oxidoreductase</fullName>
    </submittedName>
</protein>
<dbReference type="EMBL" id="MNUE01000065">
    <property type="protein sequence ID" value="OJD30157.1"/>
    <property type="molecule type" value="Genomic_DNA"/>
</dbReference>
<dbReference type="Pfam" id="PF05199">
    <property type="entry name" value="GMC_oxred_C"/>
    <property type="match status" value="1"/>
</dbReference>
<comment type="caution">
    <text evidence="5">The sequence shown here is derived from an EMBL/GenBank/DDBJ whole genome shotgun (WGS) entry which is preliminary data.</text>
</comment>
<dbReference type="SUPFAM" id="SSF51905">
    <property type="entry name" value="FAD/NAD(P)-binding domain"/>
    <property type="match status" value="1"/>
</dbReference>
<evidence type="ECO:0000256" key="2">
    <source>
        <dbReference type="PIRSR" id="PIRSR000137-2"/>
    </source>
</evidence>
<dbReference type="Pfam" id="PF00732">
    <property type="entry name" value="GMC_oxred_N"/>
    <property type="match status" value="1"/>
</dbReference>
<dbReference type="SUPFAM" id="SSF54373">
    <property type="entry name" value="FAD-linked reductases, C-terminal domain"/>
    <property type="match status" value="1"/>
</dbReference>
<feature type="binding site" evidence="2">
    <location>
        <begin position="174"/>
        <end position="177"/>
    </location>
    <ligand>
        <name>FAD</name>
        <dbReference type="ChEBI" id="CHEBI:57692"/>
    </ligand>
</feature>
<evidence type="ECO:0000256" key="1">
    <source>
        <dbReference type="ARBA" id="ARBA00010790"/>
    </source>
</evidence>
<name>A0A1J9RRK4_9PEZI</name>
<dbReference type="STRING" id="236234.A0A1J9RRK4"/>
<keyword evidence="2" id="KW-0274">FAD</keyword>
<keyword evidence="6" id="KW-1185">Reference proteome</keyword>
<evidence type="ECO:0000259" key="3">
    <source>
        <dbReference type="Pfam" id="PF00732"/>
    </source>
</evidence>
<dbReference type="InterPro" id="IPR000172">
    <property type="entry name" value="GMC_OxRdtase_N"/>
</dbReference>
<gene>
    <name evidence="5" type="ORF">BKCO1_6500010</name>
</gene>
<reference evidence="5 6" key="1">
    <citation type="submission" date="2016-10" db="EMBL/GenBank/DDBJ databases">
        <title>Proteomics and genomics reveal pathogen-plant mechanisms compatible with a hemibiotrophic lifestyle of Diplodia corticola.</title>
        <authorList>
            <person name="Fernandes I."/>
            <person name="De Jonge R."/>
            <person name="Van De Peer Y."/>
            <person name="Devreese B."/>
            <person name="Alves A."/>
            <person name="Esteves A.C."/>
        </authorList>
    </citation>
    <scope>NUCLEOTIDE SEQUENCE [LARGE SCALE GENOMIC DNA]</scope>
    <source>
        <strain evidence="5 6">CBS 112549</strain>
    </source>
</reference>
<dbReference type="RefSeq" id="XP_020126417.1">
    <property type="nucleotide sequence ID" value="XM_020278211.1"/>
</dbReference>
<organism evidence="5 6">
    <name type="scientific">Diplodia corticola</name>
    <dbReference type="NCBI Taxonomy" id="236234"/>
    <lineage>
        <taxon>Eukaryota</taxon>
        <taxon>Fungi</taxon>
        <taxon>Dikarya</taxon>
        <taxon>Ascomycota</taxon>
        <taxon>Pezizomycotina</taxon>
        <taxon>Dothideomycetes</taxon>
        <taxon>Dothideomycetes incertae sedis</taxon>
        <taxon>Botryosphaeriales</taxon>
        <taxon>Botryosphaeriaceae</taxon>
        <taxon>Diplodia</taxon>
    </lineage>
</organism>
<dbReference type="Proteomes" id="UP000183809">
    <property type="component" value="Unassembled WGS sequence"/>
</dbReference>
<dbReference type="PANTHER" id="PTHR11552:SF213">
    <property type="entry name" value="DEHYDROGENASE, PUTATIVE-RELATED"/>
    <property type="match status" value="1"/>
</dbReference>
<comment type="cofactor">
    <cofactor evidence="2">
        <name>FAD</name>
        <dbReference type="ChEBI" id="CHEBI:57692"/>
    </cofactor>
</comment>
<comment type="similarity">
    <text evidence="1">Belongs to the GMC oxidoreductase family.</text>
</comment>
<evidence type="ECO:0000313" key="5">
    <source>
        <dbReference type="EMBL" id="OJD30157.1"/>
    </source>
</evidence>
<dbReference type="OrthoDB" id="269227at2759"/>
<sequence length="690" mass="74388">MLQARGLRSLFLLGSALLAAAVYGVTRYSLASLYSELADTPSRQHTSRQDANITLLDDYEYVVIGSGPGGGPLAARLAMAGYKTLLIEAGDDQGEDLKERVPAFHAQSSEYEPMRWDFWVRHYDDDARQARDSKCTYDTPDGGLYAGLDPPEGSTMKGILYPRAGTLGGCGSHNAMVTIYPHEQDWEYLVNLTGDDSWSAANMRKYFERLENAEYLLGNNLVGHGVGGWLTTGTTDLTLVLEDAKLLQMVVAAATALGRNVIESLLTTVTGLASLLLLDINLPGKARDQNTDLYQIPLAIKDYARNGPRDFVLSVANSGQYPLDIRTHCFATKIRFSNDTTTTGQPRAVGVDFLDGKSLYRADPRASPSGQQPANAVPGRVNATREVIVSGGVFNTPQLLKLSGVGPSAELAAHAIPLVADLPGVGTNLQDRYEIGTTATFSSNFTVLEDCTWGQPGDPCLARWQDNLAFKGLYGSSGLALSAVLKSSSAASSSDPADLILLGVPVNFKGYFRAYSNYTVADAHHWTWLTLKAHTRNRGGTVLLRSADPLDTPLVSFHSFDEGGDAAGAELDLQAAYEGVEFSRKIYDALTPLAGEWEPVRPPPGEEATKQFIMDEAWGHHASCTAPIGADDDPMAVLDGDFRVRGVEGLRVVDASAMPRIHGFFIASSVYMFSEKAADVVIADAEKMKA</sequence>
<dbReference type="PANTHER" id="PTHR11552">
    <property type="entry name" value="GLUCOSE-METHANOL-CHOLINE GMC OXIDOREDUCTASE"/>
    <property type="match status" value="1"/>
</dbReference>
<accession>A0A1J9RRK4</accession>
<dbReference type="GO" id="GO:0016614">
    <property type="term" value="F:oxidoreductase activity, acting on CH-OH group of donors"/>
    <property type="evidence" value="ECO:0007669"/>
    <property type="project" value="InterPro"/>
</dbReference>
<dbReference type="GO" id="GO:0050660">
    <property type="term" value="F:flavin adenine dinucleotide binding"/>
    <property type="evidence" value="ECO:0007669"/>
    <property type="project" value="InterPro"/>
</dbReference>
<feature type="domain" description="Glucose-methanol-choline oxidoreductase C-terminal" evidence="4">
    <location>
        <begin position="538"/>
        <end position="673"/>
    </location>
</feature>
<evidence type="ECO:0000259" key="4">
    <source>
        <dbReference type="Pfam" id="PF05199"/>
    </source>
</evidence>
<feature type="domain" description="Glucose-methanol-choline oxidoreductase N-terminal" evidence="3">
    <location>
        <begin position="159"/>
        <end position="433"/>
    </location>
</feature>
<dbReference type="GeneID" id="31018472"/>
<evidence type="ECO:0000313" key="6">
    <source>
        <dbReference type="Proteomes" id="UP000183809"/>
    </source>
</evidence>
<proteinExistence type="inferred from homology"/>
<dbReference type="Gene3D" id="3.50.50.60">
    <property type="entry name" value="FAD/NAD(P)-binding domain"/>
    <property type="match status" value="1"/>
</dbReference>
<dbReference type="AlphaFoldDB" id="A0A1J9RRK4"/>
<dbReference type="InterPro" id="IPR012132">
    <property type="entry name" value="GMC_OxRdtase"/>
</dbReference>
<dbReference type="Gene3D" id="3.30.560.10">
    <property type="entry name" value="Glucose Oxidase, domain 3"/>
    <property type="match status" value="1"/>
</dbReference>
<dbReference type="InterPro" id="IPR007867">
    <property type="entry name" value="GMC_OxRtase_C"/>
</dbReference>
<dbReference type="PIRSF" id="PIRSF000137">
    <property type="entry name" value="Alcohol_oxidase"/>
    <property type="match status" value="1"/>
</dbReference>
<dbReference type="InterPro" id="IPR036188">
    <property type="entry name" value="FAD/NAD-bd_sf"/>
</dbReference>
<keyword evidence="2" id="KW-0285">Flavoprotein</keyword>